<evidence type="ECO:0000313" key="3">
    <source>
        <dbReference type="EMBL" id="CCC40549.1"/>
    </source>
</evidence>
<evidence type="ECO:0000256" key="1">
    <source>
        <dbReference type="ARBA" id="ARBA00011040"/>
    </source>
</evidence>
<dbReference type="KEGG" id="hwc:Hqrw_2720"/>
<gene>
    <name evidence="3" type="primary">arsA3</name>
    <name evidence="3" type="ordered locus">Hqrw_2720</name>
</gene>
<dbReference type="NCBIfam" id="TIGR00345">
    <property type="entry name" value="GET3_arsA_TRC40"/>
    <property type="match status" value="1"/>
</dbReference>
<dbReference type="CDD" id="cd02035">
    <property type="entry name" value="ArsA"/>
    <property type="match status" value="1"/>
</dbReference>
<dbReference type="Gene3D" id="3.40.50.300">
    <property type="entry name" value="P-loop containing nucleotide triphosphate hydrolases"/>
    <property type="match status" value="1"/>
</dbReference>
<sequence>MPEFTLYGGKGGVGKTTCASATALANARHGKRTLVVSTDPAHSVGDRFEMSVGATPTSVHDTYPLYAAEIDPQQRLDDNYADTIDALTNEIENLGVDIGDTFGIDAGDVIGSDELAVVDAFSQYIGDDTWDHVVFDTAPTGHTLKLLQLPDILDSTFGKALQVKSQVESVTNAVSGFFTGGSDDRERGLSDIDVDSTKSRIERVATVLQNPDQTRFRVVMEPERLSRLETERLLERLESASVHVDQIVVNKVLTDIDTSCTLCSTRRESQQKVLQRTQEQFDQPVTTIPLIAGHDGYEVLEIVAEHLDHTDT</sequence>
<dbReference type="AlphaFoldDB" id="G0LIY1"/>
<dbReference type="InterPro" id="IPR025723">
    <property type="entry name" value="ArsA/GET3_ATPase-like"/>
</dbReference>
<dbReference type="HOGENOM" id="CLU_040761_4_0_2"/>
<dbReference type="EMBL" id="FR746099">
    <property type="protein sequence ID" value="CCC40549.1"/>
    <property type="molecule type" value="Genomic_DNA"/>
</dbReference>
<dbReference type="EC" id="3.6.-.-" evidence="3"/>
<dbReference type="GO" id="GO:0005524">
    <property type="term" value="F:ATP binding"/>
    <property type="evidence" value="ECO:0007669"/>
    <property type="project" value="InterPro"/>
</dbReference>
<dbReference type="InterPro" id="IPR016300">
    <property type="entry name" value="ATPase_ArsA/GET3"/>
</dbReference>
<dbReference type="Pfam" id="PF02374">
    <property type="entry name" value="ArsA_ATPase"/>
    <property type="match status" value="1"/>
</dbReference>
<name>G0LIY1_HALWC</name>
<comment type="similarity">
    <text evidence="1">Belongs to the arsA ATPase family.</text>
</comment>
<evidence type="ECO:0000313" key="4">
    <source>
        <dbReference type="Proteomes" id="UP000007954"/>
    </source>
</evidence>
<dbReference type="PANTHER" id="PTHR10803:SF3">
    <property type="entry name" value="ATPASE GET3"/>
    <property type="match status" value="1"/>
</dbReference>
<dbReference type="SUPFAM" id="SSF52540">
    <property type="entry name" value="P-loop containing nucleoside triphosphate hydrolases"/>
    <property type="match status" value="1"/>
</dbReference>
<dbReference type="Proteomes" id="UP000007954">
    <property type="component" value="Chromosome"/>
</dbReference>
<reference evidence="3 4" key="1">
    <citation type="journal article" date="2011" name="PLoS ONE">
        <title>Haloquadratum walsbyi: limited diversity in a global pond.</title>
        <authorList>
            <person name="Dyall-Smith M."/>
            <person name="Pfeiffer F."/>
            <person name="Klee K."/>
            <person name="Palm P."/>
            <person name="Gross K."/>
            <person name="Schuster S.C."/>
            <person name="Rampp M."/>
            <person name="Oesterhelt D."/>
        </authorList>
    </citation>
    <scope>NUCLEOTIDE SEQUENCE [LARGE SCALE GENOMIC DNA]</scope>
    <source>
        <strain evidence="4">DSM 16854 / JCM 12705 / C23</strain>
    </source>
</reference>
<dbReference type="OrthoDB" id="46198at2157"/>
<dbReference type="GO" id="GO:0016887">
    <property type="term" value="F:ATP hydrolysis activity"/>
    <property type="evidence" value="ECO:0007669"/>
    <property type="project" value="InterPro"/>
</dbReference>
<dbReference type="PANTHER" id="PTHR10803">
    <property type="entry name" value="ARSENICAL PUMP-DRIVING ATPASE ARSENITE-TRANSLOCATING ATPASE"/>
    <property type="match status" value="1"/>
</dbReference>
<keyword evidence="3" id="KW-0378">Hydrolase</keyword>
<dbReference type="InterPro" id="IPR027417">
    <property type="entry name" value="P-loop_NTPase"/>
</dbReference>
<protein>
    <submittedName>
        <fullName evidence="3">ArsA family ATPase</fullName>
        <ecNumber evidence="3">3.6.-.-</ecNumber>
    </submittedName>
</protein>
<organism evidence="3 4">
    <name type="scientific">Haloquadratum walsbyi (strain DSM 16854 / JCM 12705 / C23)</name>
    <dbReference type="NCBI Taxonomy" id="768065"/>
    <lineage>
        <taxon>Archaea</taxon>
        <taxon>Methanobacteriati</taxon>
        <taxon>Methanobacteriota</taxon>
        <taxon>Stenosarchaea group</taxon>
        <taxon>Halobacteria</taxon>
        <taxon>Halobacteriales</taxon>
        <taxon>Haloferacaceae</taxon>
        <taxon>Haloquadratum</taxon>
    </lineage>
</organism>
<feature type="domain" description="ArsA/GET3 Anion-transporting ATPase-like" evidence="2">
    <location>
        <begin position="4"/>
        <end position="307"/>
    </location>
</feature>
<proteinExistence type="inferred from homology"/>
<accession>G0LIY1</accession>
<dbReference type="RefSeq" id="WP_014556151.1">
    <property type="nucleotide sequence ID" value="NC_017459.1"/>
</dbReference>
<evidence type="ECO:0000259" key="2">
    <source>
        <dbReference type="Pfam" id="PF02374"/>
    </source>
</evidence>
<dbReference type="GeneID" id="12447457"/>